<evidence type="ECO:0000313" key="1">
    <source>
        <dbReference type="EMBL" id="ERJ74118.1"/>
    </source>
</evidence>
<reference evidence="1 2" key="1">
    <citation type="submission" date="2013-06" db="EMBL/GenBank/DDBJ databases">
        <authorList>
            <person name="Weinstock G."/>
            <person name="Sodergren E."/>
            <person name="Lobos E.A."/>
            <person name="Fulton L."/>
            <person name="Fulton R."/>
            <person name="Courtney L."/>
            <person name="Fronick C."/>
            <person name="O'Laughlin M."/>
            <person name="Godfrey J."/>
            <person name="Wilson R.M."/>
            <person name="Miner T."/>
            <person name="Farmer C."/>
            <person name="Delehaunty K."/>
            <person name="Cordes M."/>
            <person name="Minx P."/>
            <person name="Tomlinson C."/>
            <person name="Chen J."/>
            <person name="Wollam A."/>
            <person name="Pepin K.H."/>
            <person name="Bhonagiri V."/>
            <person name="Zhang X."/>
            <person name="Warren W."/>
            <person name="Mitreva M."/>
            <person name="Mardis E.R."/>
            <person name="Wilson R.K."/>
        </authorList>
    </citation>
    <scope>NUCLEOTIDE SEQUENCE [LARGE SCALE GENOMIC DNA]</scope>
    <source>
        <strain evidence="1 2">W1703</strain>
    </source>
</reference>
<keyword evidence="1" id="KW-0687">Ribonucleoprotein</keyword>
<gene>
    <name evidence="1" type="ORF">HMPREF1557_01860</name>
</gene>
<dbReference type="Proteomes" id="UP000016617">
    <property type="component" value="Unassembled WGS sequence"/>
</dbReference>
<dbReference type="GO" id="GO:0005840">
    <property type="term" value="C:ribosome"/>
    <property type="evidence" value="ECO:0007669"/>
    <property type="project" value="UniProtKB-KW"/>
</dbReference>
<dbReference type="HOGENOM" id="CLU_2720735_0_0_9"/>
<protein>
    <submittedName>
        <fullName evidence="1">30S ribosomal protein S18 domain protein</fullName>
    </submittedName>
</protein>
<accession>U2KH12</accession>
<dbReference type="EMBL" id="AWVA01000110">
    <property type="protein sequence ID" value="ERJ74118.1"/>
    <property type="molecule type" value="Genomic_DNA"/>
</dbReference>
<name>U2KH12_9STRE</name>
<dbReference type="AlphaFoldDB" id="U2KH12"/>
<evidence type="ECO:0000313" key="2">
    <source>
        <dbReference type="Proteomes" id="UP000016617"/>
    </source>
</evidence>
<proteinExistence type="predicted"/>
<keyword evidence="1" id="KW-0689">Ribosomal protein</keyword>
<sequence>MAMFNAIRRDLGLMPRSFSYIKFCSDPLEFIDLDILRKFPTSDLGKIGNSPKKWSSFMVKYYYILALLGSLS</sequence>
<organism evidence="1 2">
    <name type="scientific">Streptococcus sobrinus W1703</name>
    <dbReference type="NCBI Taxonomy" id="1227275"/>
    <lineage>
        <taxon>Bacteria</taxon>
        <taxon>Bacillati</taxon>
        <taxon>Bacillota</taxon>
        <taxon>Bacilli</taxon>
        <taxon>Lactobacillales</taxon>
        <taxon>Streptococcaceae</taxon>
        <taxon>Streptococcus</taxon>
    </lineage>
</organism>
<comment type="caution">
    <text evidence="1">The sequence shown here is derived from an EMBL/GenBank/DDBJ whole genome shotgun (WGS) entry which is preliminary data.</text>
</comment>